<organism evidence="2 3">
    <name type="scientific">Burkholderia stagnalis</name>
    <dbReference type="NCBI Taxonomy" id="1503054"/>
    <lineage>
        <taxon>Bacteria</taxon>
        <taxon>Pseudomonadati</taxon>
        <taxon>Pseudomonadota</taxon>
        <taxon>Betaproteobacteria</taxon>
        <taxon>Burkholderiales</taxon>
        <taxon>Burkholderiaceae</taxon>
        <taxon>Burkholderia</taxon>
        <taxon>Burkholderia cepacia complex</taxon>
    </lineage>
</organism>
<evidence type="ECO:0000259" key="1">
    <source>
        <dbReference type="Pfam" id="PF17899"/>
    </source>
</evidence>
<dbReference type="EMBL" id="VZOK01000334">
    <property type="protein sequence ID" value="KAB0627776.1"/>
    <property type="molecule type" value="Genomic_DNA"/>
</dbReference>
<feature type="non-terminal residue" evidence="2">
    <location>
        <position position="144"/>
    </location>
</feature>
<sequence>MLHYQIEFDDYRQHLIHVTLRFVAIPTQVLSLPTWIPGSYLIREFSKHIESVKAYDEDGRMLQISKFEKNKWRLFNTDFELITVEYDVYAYDLSVRGAYVDQNRLYVNPACACLGLEGQEENQVEVEVFLPDELKHFQLATGLA</sequence>
<name>A0A6L3MIX3_9BURK</name>
<feature type="domain" description="Peptidase M61 N-terminal" evidence="1">
    <location>
        <begin position="3"/>
        <end position="143"/>
    </location>
</feature>
<proteinExistence type="predicted"/>
<protein>
    <submittedName>
        <fullName evidence="2">M61 family peptidase</fullName>
    </submittedName>
</protein>
<gene>
    <name evidence="2" type="ORF">F7R25_38025</name>
</gene>
<dbReference type="Proteomes" id="UP000473470">
    <property type="component" value="Unassembled WGS sequence"/>
</dbReference>
<comment type="caution">
    <text evidence="2">The sequence shown here is derived from an EMBL/GenBank/DDBJ whole genome shotgun (WGS) entry which is preliminary data.</text>
</comment>
<evidence type="ECO:0000313" key="2">
    <source>
        <dbReference type="EMBL" id="KAB0627776.1"/>
    </source>
</evidence>
<dbReference type="Gene3D" id="2.60.40.3650">
    <property type="match status" value="1"/>
</dbReference>
<accession>A0A6L3MIX3</accession>
<dbReference type="Pfam" id="PF17899">
    <property type="entry name" value="Peptidase_M61_N"/>
    <property type="match status" value="1"/>
</dbReference>
<reference evidence="2 3" key="1">
    <citation type="submission" date="2019-09" db="EMBL/GenBank/DDBJ databases">
        <title>Draft genome sequences of 48 bacterial type strains from the CCUG.</title>
        <authorList>
            <person name="Tunovic T."/>
            <person name="Pineiro-Iglesias B."/>
            <person name="Unosson C."/>
            <person name="Inganas E."/>
            <person name="Ohlen M."/>
            <person name="Cardew S."/>
            <person name="Jensie-Markopoulos S."/>
            <person name="Salva-Serra F."/>
            <person name="Jaen-Luchoro D."/>
            <person name="Karlsson R."/>
            <person name="Svensson-Stadler L."/>
            <person name="Chun J."/>
            <person name="Moore E."/>
        </authorList>
    </citation>
    <scope>NUCLEOTIDE SEQUENCE [LARGE SCALE GENOMIC DNA]</scope>
    <source>
        <strain evidence="2 3">CCUG 65686</strain>
    </source>
</reference>
<evidence type="ECO:0000313" key="3">
    <source>
        <dbReference type="Proteomes" id="UP000473470"/>
    </source>
</evidence>
<dbReference type="AlphaFoldDB" id="A0A6L3MIX3"/>
<dbReference type="InterPro" id="IPR040756">
    <property type="entry name" value="Peptidase_M61_N"/>
</dbReference>